<evidence type="ECO:0000256" key="1">
    <source>
        <dbReference type="SAM" id="MobiDB-lite"/>
    </source>
</evidence>
<feature type="compositionally biased region" description="Low complexity" evidence="1">
    <location>
        <begin position="86"/>
        <end position="95"/>
    </location>
</feature>
<accession>A0ABU1CIU6</accession>
<dbReference type="EMBL" id="JARUHG010000009">
    <property type="protein sequence ID" value="MDR0184878.1"/>
    <property type="molecule type" value="Genomic_DNA"/>
</dbReference>
<feature type="region of interest" description="Disordered" evidence="1">
    <location>
        <begin position="86"/>
        <end position="108"/>
    </location>
</feature>
<organism evidence="2 3">
    <name type="scientific">Lysobacter arvi</name>
    <dbReference type="NCBI Taxonomy" id="3038776"/>
    <lineage>
        <taxon>Bacteria</taxon>
        <taxon>Pseudomonadati</taxon>
        <taxon>Pseudomonadota</taxon>
        <taxon>Gammaproteobacteria</taxon>
        <taxon>Lysobacterales</taxon>
        <taxon>Lysobacteraceae</taxon>
        <taxon>Lysobacter</taxon>
    </lineage>
</organism>
<keyword evidence="3" id="KW-1185">Reference proteome</keyword>
<name>A0ABU1CIU6_9GAMM</name>
<evidence type="ECO:0000313" key="3">
    <source>
        <dbReference type="Proteomes" id="UP001233535"/>
    </source>
</evidence>
<gene>
    <name evidence="2" type="ORF">P8609_18125</name>
</gene>
<sequence>MRDDEVPNKTDAGRDEILSRALKLPNGLRSILLMVDGQRTVAQLRGVVAGLKAPDDALQQLHALGLIAVPQSLAAAAAATIRDAARPATPASSPPEVNAPLHGASAAPPSTAASGYSALYTLMSDTVREHLGLRGYFLQLKVERCTDVGELIALVPDFSTALAKARDSAFAAEMERRFRMLAQA</sequence>
<protein>
    <recommendedName>
        <fullName evidence="4">Proline-rich protein</fullName>
    </recommendedName>
</protein>
<dbReference type="Proteomes" id="UP001233535">
    <property type="component" value="Unassembled WGS sequence"/>
</dbReference>
<proteinExistence type="predicted"/>
<dbReference type="RefSeq" id="WP_309263995.1">
    <property type="nucleotide sequence ID" value="NZ_JARUHG010000009.1"/>
</dbReference>
<evidence type="ECO:0000313" key="2">
    <source>
        <dbReference type="EMBL" id="MDR0184878.1"/>
    </source>
</evidence>
<reference evidence="2 3" key="1">
    <citation type="submission" date="2023-04" db="EMBL/GenBank/DDBJ databases">
        <title>Lysobacter sp. strain UC isolated from soil sample.</title>
        <authorList>
            <person name="Choksket S."/>
            <person name="Harshvardhan F."/>
            <person name="Rana R."/>
            <person name="Patil P.B."/>
            <person name="Korpole S."/>
        </authorList>
    </citation>
    <scope>NUCLEOTIDE SEQUENCE [LARGE SCALE GENOMIC DNA]</scope>
    <source>
        <strain evidence="2 3">UC</strain>
    </source>
</reference>
<comment type="caution">
    <text evidence="2">The sequence shown here is derived from an EMBL/GenBank/DDBJ whole genome shotgun (WGS) entry which is preliminary data.</text>
</comment>
<evidence type="ECO:0008006" key="4">
    <source>
        <dbReference type="Google" id="ProtNLM"/>
    </source>
</evidence>